<name>A0ABS2VML0_STRAS</name>
<dbReference type="Gene3D" id="1.10.510.10">
    <property type="entry name" value="Transferase(Phosphotransferase) domain 1"/>
    <property type="match status" value="1"/>
</dbReference>
<protein>
    <recommendedName>
        <fullName evidence="1">non-specific serine/threonine protein kinase</fullName>
        <ecNumber evidence="1">2.7.11.1</ecNumber>
    </recommendedName>
</protein>
<evidence type="ECO:0000313" key="10">
    <source>
        <dbReference type="Proteomes" id="UP000788262"/>
    </source>
</evidence>
<dbReference type="PANTHER" id="PTHR43289">
    <property type="entry name" value="MITOGEN-ACTIVATED PROTEIN KINASE KINASE KINASE 20-RELATED"/>
    <property type="match status" value="1"/>
</dbReference>
<dbReference type="InterPro" id="IPR011009">
    <property type="entry name" value="Kinase-like_dom_sf"/>
</dbReference>
<gene>
    <name evidence="9" type="ORF">JS756_09210</name>
</gene>
<keyword evidence="5 9" id="KW-0418">Kinase</keyword>
<dbReference type="SUPFAM" id="SSF56112">
    <property type="entry name" value="Protein kinase-like (PK-like)"/>
    <property type="match status" value="1"/>
</dbReference>
<dbReference type="InterPro" id="IPR000719">
    <property type="entry name" value="Prot_kinase_dom"/>
</dbReference>
<evidence type="ECO:0000256" key="2">
    <source>
        <dbReference type="ARBA" id="ARBA00022527"/>
    </source>
</evidence>
<organism evidence="9 10">
    <name type="scientific">Streptomyces actuosus</name>
    <dbReference type="NCBI Taxonomy" id="1885"/>
    <lineage>
        <taxon>Bacteria</taxon>
        <taxon>Bacillati</taxon>
        <taxon>Actinomycetota</taxon>
        <taxon>Actinomycetes</taxon>
        <taxon>Kitasatosporales</taxon>
        <taxon>Streptomycetaceae</taxon>
        <taxon>Streptomyces</taxon>
    </lineage>
</organism>
<evidence type="ECO:0000256" key="1">
    <source>
        <dbReference type="ARBA" id="ARBA00012513"/>
    </source>
</evidence>
<keyword evidence="4" id="KW-0547">Nucleotide-binding</keyword>
<dbReference type="PANTHER" id="PTHR43289:SF6">
    <property type="entry name" value="SERINE_THREONINE-PROTEIN KINASE NEKL-3"/>
    <property type="match status" value="1"/>
</dbReference>
<dbReference type="Gene3D" id="3.30.200.20">
    <property type="entry name" value="Phosphorylase Kinase, domain 1"/>
    <property type="match status" value="1"/>
</dbReference>
<evidence type="ECO:0000256" key="4">
    <source>
        <dbReference type="ARBA" id="ARBA00022741"/>
    </source>
</evidence>
<feature type="region of interest" description="Disordered" evidence="7">
    <location>
        <begin position="265"/>
        <end position="396"/>
    </location>
</feature>
<dbReference type="EMBL" id="JAFFZS010000005">
    <property type="protein sequence ID" value="MBN0044286.1"/>
    <property type="molecule type" value="Genomic_DNA"/>
</dbReference>
<feature type="compositionally biased region" description="Low complexity" evidence="7">
    <location>
        <begin position="313"/>
        <end position="350"/>
    </location>
</feature>
<dbReference type="EC" id="2.7.11.1" evidence="1"/>
<keyword evidence="6" id="KW-0067">ATP-binding</keyword>
<accession>A0ABS2VML0</accession>
<evidence type="ECO:0000256" key="7">
    <source>
        <dbReference type="SAM" id="MobiDB-lite"/>
    </source>
</evidence>
<sequence length="407" mass="40726">MSDGGGVSDGGGSGASGRLVGGRYRLLERIGGSPDGSGSVWRALDEHTEREVAVRQPWPAVRPGDDGYRRAAHRLLHEARAAARVDHPSAVFVHDVVAGEDGGPPWQVMELVPGESLRRRIARAPLDPVEAARLGLAVLGALRAAHAVGIVHRDVRPANVLLDPAGRVVLAGFGIEAPVGGGAFQAPERRAGRRGGPASDLWSLGALLREAVGEETGALGVLVGRLLAPEPETRPGAAETAAALEAVAAGRPAAVADLGAGEPAAVDPVPAGEPAPAAAARETARSTTVFAAPRTGRSAFSRGTPEPDGSITASAPAEAARSAAAPAAPDGAGAARAPAAPHAARPVEVAESAAEGGPVSPGEPSETVRPAASASHPSSGPTGPESGEKRRLAPMTALRAALGWAKG</sequence>
<feature type="domain" description="Protein kinase" evidence="8">
    <location>
        <begin position="24"/>
        <end position="290"/>
    </location>
</feature>
<dbReference type="RefSeq" id="WP_205382509.1">
    <property type="nucleotide sequence ID" value="NZ_JAFFZS010000005.1"/>
</dbReference>
<dbReference type="GO" id="GO:0004674">
    <property type="term" value="F:protein serine/threonine kinase activity"/>
    <property type="evidence" value="ECO:0007669"/>
    <property type="project" value="UniProtKB-KW"/>
</dbReference>
<comment type="caution">
    <text evidence="9">The sequence shown here is derived from an EMBL/GenBank/DDBJ whole genome shotgun (WGS) entry which is preliminary data.</text>
</comment>
<evidence type="ECO:0000259" key="8">
    <source>
        <dbReference type="PROSITE" id="PS50011"/>
    </source>
</evidence>
<feature type="compositionally biased region" description="Low complexity" evidence="7">
    <location>
        <begin position="370"/>
        <end position="384"/>
    </location>
</feature>
<evidence type="ECO:0000256" key="3">
    <source>
        <dbReference type="ARBA" id="ARBA00022679"/>
    </source>
</evidence>
<dbReference type="CDD" id="cd14014">
    <property type="entry name" value="STKc_PknB_like"/>
    <property type="match status" value="1"/>
</dbReference>
<keyword evidence="2 9" id="KW-0723">Serine/threonine-protein kinase</keyword>
<dbReference type="InterPro" id="IPR008266">
    <property type="entry name" value="Tyr_kinase_AS"/>
</dbReference>
<evidence type="ECO:0000256" key="6">
    <source>
        <dbReference type="ARBA" id="ARBA00022840"/>
    </source>
</evidence>
<evidence type="ECO:0000256" key="5">
    <source>
        <dbReference type="ARBA" id="ARBA00022777"/>
    </source>
</evidence>
<dbReference type="PROSITE" id="PS50011">
    <property type="entry name" value="PROTEIN_KINASE_DOM"/>
    <property type="match status" value="1"/>
</dbReference>
<dbReference type="Pfam" id="PF00069">
    <property type="entry name" value="Pkinase"/>
    <property type="match status" value="1"/>
</dbReference>
<proteinExistence type="predicted"/>
<keyword evidence="10" id="KW-1185">Reference proteome</keyword>
<evidence type="ECO:0000313" key="9">
    <source>
        <dbReference type="EMBL" id="MBN0044286.1"/>
    </source>
</evidence>
<dbReference type="PROSITE" id="PS00109">
    <property type="entry name" value="PROTEIN_KINASE_TYR"/>
    <property type="match status" value="1"/>
</dbReference>
<feature type="compositionally biased region" description="Low complexity" evidence="7">
    <location>
        <begin position="265"/>
        <end position="280"/>
    </location>
</feature>
<dbReference type="SMART" id="SM00220">
    <property type="entry name" value="S_TKc"/>
    <property type="match status" value="1"/>
</dbReference>
<dbReference type="Proteomes" id="UP000788262">
    <property type="component" value="Unassembled WGS sequence"/>
</dbReference>
<keyword evidence="3" id="KW-0808">Transferase</keyword>
<reference evidence="9 10" key="1">
    <citation type="submission" date="2021-02" db="EMBL/GenBank/DDBJ databases">
        <title>Whole genome sequencing of Streptomyces actuosus VRA1.</title>
        <authorList>
            <person name="Sen G."/>
            <person name="Sen A."/>
        </authorList>
    </citation>
    <scope>NUCLEOTIDE SEQUENCE [LARGE SCALE GENOMIC DNA]</scope>
    <source>
        <strain evidence="9 10">VRA1</strain>
    </source>
</reference>